<dbReference type="EMBL" id="CP009389">
    <property type="protein sequence ID" value="AIN97831.1"/>
    <property type="molecule type" value="Genomic_DNA"/>
</dbReference>
<evidence type="ECO:0000256" key="2">
    <source>
        <dbReference type="SAM" id="SignalP"/>
    </source>
</evidence>
<feature type="signal peptide" evidence="2">
    <location>
        <begin position="1"/>
        <end position="19"/>
    </location>
</feature>
<evidence type="ECO:0008006" key="5">
    <source>
        <dbReference type="Google" id="ProtNLM"/>
    </source>
</evidence>
<keyword evidence="2" id="KW-0732">Signal</keyword>
<evidence type="ECO:0000256" key="1">
    <source>
        <dbReference type="SAM" id="Phobius"/>
    </source>
</evidence>
<feature type="chain" id="PRO_5001839248" description="Transmembrane protein" evidence="2">
    <location>
        <begin position="20"/>
        <end position="112"/>
    </location>
</feature>
<keyword evidence="4" id="KW-1185">Reference proteome</keyword>
<name>A0A088S8B0_LEIPA</name>
<evidence type="ECO:0000313" key="4">
    <source>
        <dbReference type="Proteomes" id="UP000063063"/>
    </source>
</evidence>
<gene>
    <name evidence="3" type="ORF">LPMP_203360</name>
</gene>
<keyword evidence="1" id="KW-0812">Transmembrane</keyword>
<dbReference type="VEuPathDB" id="TriTrypDB:LPAL13_200040000"/>
<evidence type="ECO:0000313" key="3">
    <source>
        <dbReference type="EMBL" id="AIN97831.1"/>
    </source>
</evidence>
<accession>A0A088S8B0</accession>
<sequence>MFSMTKFILATAITVAAVAFPGAAMEFAMAETTTMTAAPVPVNRGVNMAPVALVLGVSMMVALIYALRKVLPKIRSGELSFSKIDFDWRAELLNQTPKKVRGEKEVSDADMV</sequence>
<keyword evidence="1" id="KW-0472">Membrane</keyword>
<dbReference type="AlphaFoldDB" id="A0A088S8B0"/>
<protein>
    <recommendedName>
        <fullName evidence="5">Transmembrane protein</fullName>
    </recommendedName>
</protein>
<proteinExistence type="predicted"/>
<dbReference type="KEGG" id="lpan:LPMP_203360"/>
<keyword evidence="1" id="KW-1133">Transmembrane helix</keyword>
<dbReference type="GeneID" id="22574547"/>
<dbReference type="Proteomes" id="UP000063063">
    <property type="component" value="Chromosome 20"/>
</dbReference>
<feature type="transmembrane region" description="Helical" evidence="1">
    <location>
        <begin position="46"/>
        <end position="67"/>
    </location>
</feature>
<reference evidence="3 4" key="1">
    <citation type="journal article" date="2015" name="Sci. Rep.">
        <title>The genome of Leishmania panamensis: insights into genomics of the L. (Viannia) subgenus.</title>
        <authorList>
            <person name="Llanes A."/>
            <person name="Restrepo C.M."/>
            <person name="Vecchio G.D."/>
            <person name="Anguizola F.J."/>
            <person name="Lleonart R."/>
        </authorList>
    </citation>
    <scope>NUCLEOTIDE SEQUENCE [LARGE SCALE GENOMIC DNA]</scope>
    <source>
        <strain evidence="3 4">MHOM/PA/94/PSC-1</strain>
    </source>
</reference>
<dbReference type="RefSeq" id="XP_010698538.1">
    <property type="nucleotide sequence ID" value="XM_010700236.1"/>
</dbReference>
<dbReference type="VEuPathDB" id="TriTrypDB:LPMP_203360"/>
<dbReference type="OrthoDB" id="267951at2759"/>
<organism evidence="3 4">
    <name type="scientific">Leishmania panamensis</name>
    <dbReference type="NCBI Taxonomy" id="5679"/>
    <lineage>
        <taxon>Eukaryota</taxon>
        <taxon>Discoba</taxon>
        <taxon>Euglenozoa</taxon>
        <taxon>Kinetoplastea</taxon>
        <taxon>Metakinetoplastina</taxon>
        <taxon>Trypanosomatida</taxon>
        <taxon>Trypanosomatidae</taxon>
        <taxon>Leishmaniinae</taxon>
        <taxon>Leishmania</taxon>
        <taxon>Leishmania guyanensis species complex</taxon>
    </lineage>
</organism>